<dbReference type="RefSeq" id="XP_065824655.1">
    <property type="nucleotide sequence ID" value="XM_065968583.1"/>
</dbReference>
<dbReference type="AlphaFoldDB" id="A0AAJ8KM70"/>
<dbReference type="KEGG" id="kdj:28966308"/>
<dbReference type="GeneID" id="28966308"/>
<reference evidence="2" key="2">
    <citation type="submission" date="2024-02" db="EMBL/GenBank/DDBJ databases">
        <title>Comparative genomics of Cryptococcus and Kwoniella reveals pathogenesis evolution and contrasting modes of karyotype evolution via chromosome fusion or intercentromeric recombination.</title>
        <authorList>
            <person name="Coelho M.A."/>
            <person name="David-Palma M."/>
            <person name="Shea T."/>
            <person name="Bowers K."/>
            <person name="McGinley-Smith S."/>
            <person name="Mohammad A.W."/>
            <person name="Gnirke A."/>
            <person name="Yurkov A.M."/>
            <person name="Nowrousian M."/>
            <person name="Sun S."/>
            <person name="Cuomo C.A."/>
            <person name="Heitman J."/>
        </authorList>
    </citation>
    <scope>NUCLEOTIDE SEQUENCE</scope>
    <source>
        <strain evidence="2">CBS 10117</strain>
    </source>
</reference>
<feature type="region of interest" description="Disordered" evidence="1">
    <location>
        <begin position="385"/>
        <end position="412"/>
    </location>
</feature>
<gene>
    <name evidence="2" type="ORF">I303_102595</name>
</gene>
<dbReference type="EMBL" id="CP144532">
    <property type="protein sequence ID" value="WWC60032.1"/>
    <property type="molecule type" value="Genomic_DNA"/>
</dbReference>
<keyword evidence="3" id="KW-1185">Reference proteome</keyword>
<reference evidence="2" key="1">
    <citation type="submission" date="2013-07" db="EMBL/GenBank/DDBJ databases">
        <authorList>
            <consortium name="The Broad Institute Genome Sequencing Platform"/>
            <person name="Cuomo C."/>
            <person name="Litvintseva A."/>
            <person name="Chen Y."/>
            <person name="Heitman J."/>
            <person name="Sun S."/>
            <person name="Springer D."/>
            <person name="Dromer F."/>
            <person name="Young S.K."/>
            <person name="Zeng Q."/>
            <person name="Gargeya S."/>
            <person name="Fitzgerald M."/>
            <person name="Abouelleil A."/>
            <person name="Alvarado L."/>
            <person name="Berlin A.M."/>
            <person name="Chapman S.B."/>
            <person name="Dewar J."/>
            <person name="Goldberg J."/>
            <person name="Griggs A."/>
            <person name="Gujja S."/>
            <person name="Hansen M."/>
            <person name="Howarth C."/>
            <person name="Imamovic A."/>
            <person name="Larimer J."/>
            <person name="McCowan C."/>
            <person name="Murphy C."/>
            <person name="Pearson M."/>
            <person name="Priest M."/>
            <person name="Roberts A."/>
            <person name="Saif S."/>
            <person name="Shea T."/>
            <person name="Sykes S."/>
            <person name="Wortman J."/>
            <person name="Nusbaum C."/>
            <person name="Birren B."/>
        </authorList>
    </citation>
    <scope>NUCLEOTIDE SEQUENCE</scope>
    <source>
        <strain evidence="2">CBS 10117</strain>
    </source>
</reference>
<dbReference type="Proteomes" id="UP000078595">
    <property type="component" value="Chromosome 3"/>
</dbReference>
<accession>A0AAJ8KM70</accession>
<evidence type="ECO:0000313" key="2">
    <source>
        <dbReference type="EMBL" id="WWC60032.1"/>
    </source>
</evidence>
<evidence type="ECO:0000256" key="1">
    <source>
        <dbReference type="SAM" id="MobiDB-lite"/>
    </source>
</evidence>
<feature type="region of interest" description="Disordered" evidence="1">
    <location>
        <begin position="666"/>
        <end position="701"/>
    </location>
</feature>
<organism evidence="2 3">
    <name type="scientific">Kwoniella dejecticola CBS 10117</name>
    <dbReference type="NCBI Taxonomy" id="1296121"/>
    <lineage>
        <taxon>Eukaryota</taxon>
        <taxon>Fungi</taxon>
        <taxon>Dikarya</taxon>
        <taxon>Basidiomycota</taxon>
        <taxon>Agaricomycotina</taxon>
        <taxon>Tremellomycetes</taxon>
        <taxon>Tremellales</taxon>
        <taxon>Cryptococcaceae</taxon>
        <taxon>Kwoniella</taxon>
    </lineage>
</organism>
<name>A0AAJ8KM70_9TREE</name>
<evidence type="ECO:0000313" key="3">
    <source>
        <dbReference type="Proteomes" id="UP000078595"/>
    </source>
</evidence>
<protein>
    <submittedName>
        <fullName evidence="2">Uncharacterized protein</fullName>
    </submittedName>
</protein>
<feature type="compositionally biased region" description="Acidic residues" evidence="1">
    <location>
        <begin position="683"/>
        <end position="700"/>
    </location>
</feature>
<feature type="compositionally biased region" description="Basic and acidic residues" evidence="1">
    <location>
        <begin position="392"/>
        <end position="402"/>
    </location>
</feature>
<sequence length="721" mass="82151">MSSSGPAVPFPDSSVRQNDYVPSAAKLWEWRRNLCRPSALGMEGYRRLTRLEKIICEKAFESDFASVDSIQKYLCRQKGNDPVRMSQWWSGKWMTRTRTPLRNRWSLGLFITSRLLLKDVDMNRRSKCGNRIRTYCGGLDTIGASHLFQYDQQTEQLLRQRENFIMAFGDRGERTMQIVEQKAMRDPYRKAFSTSQDLKDDPEVFKAYARYSRMSEAACSEGLAYMLEFARRERDLRKGSKIRLSTLPHGTARETAQHVAGAPVQSAQQASILSNVQPDQLGTSGETLVQNLTAAVSLNPFSMRFHDQPSVMDYLKSPAPQLQRLTREMPDAIATGISQYVARLAADQRNVQNTSTFIAAIGSEAGAHADHGGYLDINTDHSVSNRGYSLPRENEPPGRRVNIDSPTTGQQRVLGSPIAASTSRSVDMSSFRQSEKVDLKMEHFAKTYTSNANIGRTGMEFLMKLGRRVEDEEFNESDYTEREAVKTMLAQNEWSYFEKTIKQKRPDLAEQVIDYVHWLTQKRSRESHRAAAYKAYADSLPQLSDRDSKRELVRWNRFQLKFRHKQDGFGEKGRRQIERLTNFIAKSGSSDAGTKSNWLSYTTQDGIRSILAEDRHSCFTEGDPRADELLDFGVWYTNELISGKNPRDLTLDSHVVEYLEREYGSANSLDPSRHRGDVTSGSDADEMDQPDSDEDESFDEAEMRNHRLMLFGFSAIPSTLR</sequence>
<proteinExistence type="predicted"/>